<evidence type="ECO:0000256" key="8">
    <source>
        <dbReference type="PIRSR" id="PIRSR000915-3"/>
    </source>
</evidence>
<gene>
    <name evidence="9" type="ORF">EK386_18795</name>
</gene>
<evidence type="ECO:0000313" key="9">
    <source>
        <dbReference type="EMBL" id="RUL46923.1"/>
    </source>
</evidence>
<keyword evidence="10" id="KW-1185">Reference proteome</keyword>
<dbReference type="NCBIfam" id="TIGR01460">
    <property type="entry name" value="HAD-SF-IIA"/>
    <property type="match status" value="1"/>
</dbReference>
<dbReference type="InterPro" id="IPR006354">
    <property type="entry name" value="HAD-SF_hydro_IIA_hyp1"/>
</dbReference>
<feature type="binding site" evidence="8">
    <location>
        <position position="12"/>
    </location>
    <ligand>
        <name>Mg(2+)</name>
        <dbReference type="ChEBI" id="CHEBI:18420"/>
    </ligand>
</feature>
<dbReference type="GO" id="GO:0046872">
    <property type="term" value="F:metal ion binding"/>
    <property type="evidence" value="ECO:0007669"/>
    <property type="project" value="UniProtKB-KW"/>
</dbReference>
<feature type="active site" description="Proton donor" evidence="6">
    <location>
        <position position="12"/>
    </location>
</feature>
<dbReference type="InterPro" id="IPR006357">
    <property type="entry name" value="HAD-SF_hydro_IIA"/>
</dbReference>
<dbReference type="InterPro" id="IPR023214">
    <property type="entry name" value="HAD_sf"/>
</dbReference>
<proteinExistence type="inferred from homology"/>
<dbReference type="InterPro" id="IPR036412">
    <property type="entry name" value="HAD-like_sf"/>
</dbReference>
<keyword evidence="4 5" id="KW-0460">Magnesium</keyword>
<dbReference type="EC" id="3.1.3.-" evidence="5"/>
<dbReference type="NCBIfam" id="TIGR01457">
    <property type="entry name" value="HAD-SF-IIA-hyp2"/>
    <property type="match status" value="1"/>
</dbReference>
<dbReference type="GO" id="GO:0005737">
    <property type="term" value="C:cytoplasm"/>
    <property type="evidence" value="ECO:0007669"/>
    <property type="project" value="TreeGrafter"/>
</dbReference>
<dbReference type="Pfam" id="PF13242">
    <property type="entry name" value="Hydrolase_like"/>
    <property type="match status" value="1"/>
</dbReference>
<evidence type="ECO:0000313" key="10">
    <source>
        <dbReference type="Proteomes" id="UP000287910"/>
    </source>
</evidence>
<dbReference type="GO" id="GO:0016791">
    <property type="term" value="F:phosphatase activity"/>
    <property type="evidence" value="ECO:0007669"/>
    <property type="project" value="TreeGrafter"/>
</dbReference>
<dbReference type="Proteomes" id="UP000287910">
    <property type="component" value="Unassembled WGS sequence"/>
</dbReference>
<dbReference type="SUPFAM" id="SSF56784">
    <property type="entry name" value="HAD-like"/>
    <property type="match status" value="1"/>
</dbReference>
<comment type="caution">
    <text evidence="9">The sequence shown here is derived from an EMBL/GenBank/DDBJ whole genome shotgun (WGS) entry which is preliminary data.</text>
</comment>
<dbReference type="SFLD" id="SFLDS00003">
    <property type="entry name" value="Haloacid_Dehalogenase"/>
    <property type="match status" value="1"/>
</dbReference>
<evidence type="ECO:0000256" key="2">
    <source>
        <dbReference type="ARBA" id="ARBA00022723"/>
    </source>
</evidence>
<name>A0A3S0RGQ0_9BACI</name>
<evidence type="ECO:0000256" key="7">
    <source>
        <dbReference type="PIRSR" id="PIRSR000915-2"/>
    </source>
</evidence>
<comment type="function">
    <text evidence="5">Catalyzes the dephosphorylation of 2-6 carbon acid sugars in vitro.</text>
</comment>
<protein>
    <recommendedName>
        <fullName evidence="5">Acid sugar phosphatase</fullName>
        <ecNumber evidence="5">3.1.3.-</ecNumber>
    </recommendedName>
</protein>
<dbReference type="PANTHER" id="PTHR19288">
    <property type="entry name" value="4-NITROPHENYLPHOSPHATASE-RELATED"/>
    <property type="match status" value="1"/>
</dbReference>
<feature type="binding site" evidence="7">
    <location>
        <position position="184"/>
    </location>
    <ligand>
        <name>substrate</name>
    </ligand>
</feature>
<dbReference type="EMBL" id="RYYR01000043">
    <property type="protein sequence ID" value="RUL46923.1"/>
    <property type="molecule type" value="Genomic_DNA"/>
</dbReference>
<dbReference type="SFLD" id="SFLDG01139">
    <property type="entry name" value="C2.A:_Pyridoxal_Phosphate_Phos"/>
    <property type="match status" value="1"/>
</dbReference>
<organism evidence="9 10">
    <name type="scientific">Lysinibacillus antri</name>
    <dbReference type="NCBI Taxonomy" id="2498145"/>
    <lineage>
        <taxon>Bacteria</taxon>
        <taxon>Bacillati</taxon>
        <taxon>Bacillota</taxon>
        <taxon>Bacilli</taxon>
        <taxon>Bacillales</taxon>
        <taxon>Bacillaceae</taxon>
        <taxon>Lysinibacillus</taxon>
    </lineage>
</organism>
<dbReference type="PIRSF" id="PIRSF000915">
    <property type="entry name" value="PGP-type_phosphatase"/>
    <property type="match status" value="1"/>
</dbReference>
<accession>A0A3S0RGQ0</accession>
<feature type="active site" description="Nucleophile" evidence="6">
    <location>
        <position position="10"/>
    </location>
</feature>
<evidence type="ECO:0000256" key="4">
    <source>
        <dbReference type="ARBA" id="ARBA00022842"/>
    </source>
</evidence>
<keyword evidence="3 9" id="KW-0378">Hydrolase</keyword>
<comment type="cofactor">
    <cofactor evidence="8">
        <name>Mg(2+)</name>
        <dbReference type="ChEBI" id="CHEBI:18420"/>
    </cofactor>
    <text evidence="8">Divalent metal ions. Mg(2+) is the most effective.</text>
</comment>
<dbReference type="PANTHER" id="PTHR19288:SF46">
    <property type="entry name" value="HALOACID DEHALOGENASE-LIKE HYDROLASE DOMAIN-CONTAINING PROTEIN 2"/>
    <property type="match status" value="1"/>
</dbReference>
<reference evidence="9 10" key="1">
    <citation type="submission" date="2018-12" db="EMBL/GenBank/DDBJ databases">
        <title>Lysinibacillus antri sp. nov., isolated from a cave soil.</title>
        <authorList>
            <person name="Narsing Rao M.P."/>
            <person name="Zhang H."/>
            <person name="Dong Z.-Y."/>
            <person name="Niu X.-K."/>
            <person name="Zhang K."/>
            <person name="Fang B.-Z."/>
            <person name="Kang Y.-Q."/>
            <person name="Xiao M."/>
            <person name="Li W.-J."/>
        </authorList>
    </citation>
    <scope>NUCLEOTIDE SEQUENCE [LARGE SCALE GENOMIC DNA]</scope>
    <source>
        <strain evidence="9 10">SYSU K30002</strain>
    </source>
</reference>
<dbReference type="RefSeq" id="WP_126660719.1">
    <property type="nucleotide sequence ID" value="NZ_RYYR01000043.1"/>
</dbReference>
<feature type="binding site" evidence="8">
    <location>
        <position position="10"/>
    </location>
    <ligand>
        <name>Mg(2+)</name>
        <dbReference type="ChEBI" id="CHEBI:18420"/>
    </ligand>
</feature>
<comment type="similarity">
    <text evidence="1 5">Belongs to the HAD-like hydrolase superfamily. NagD family.</text>
</comment>
<evidence type="ECO:0000256" key="3">
    <source>
        <dbReference type="ARBA" id="ARBA00022801"/>
    </source>
</evidence>
<dbReference type="AlphaFoldDB" id="A0A3S0RGQ0"/>
<feature type="binding site" evidence="8">
    <location>
        <position position="209"/>
    </location>
    <ligand>
        <name>Mg(2+)</name>
        <dbReference type="ChEBI" id="CHEBI:18420"/>
    </ligand>
</feature>
<sequence>MKRYKAYCFDLDGTVYRGKEAIDSAIRFIHQLQKEGIDYYLITNNSSKTREQLQEALNQIGLEVSPHRIYSSALTTAKYVSQHFRKGKIQFVGSEGLRVALLEEGIELVDVEDETPDVVVMGIDRTIDYMKLAKASIAVQNGARLVGTNEDIKFPTEHGFVPGNGSFVRLVANVASVEPVFVGKPSPVMLQVIQDEYGFSKEEMVMIGDNYDTDILCGIQFGCDTIHVNTGVTSTEEVLKKDRKPTYCVENLDEFN</sequence>
<evidence type="ECO:0000256" key="1">
    <source>
        <dbReference type="ARBA" id="ARBA00006696"/>
    </source>
</evidence>
<evidence type="ECO:0000256" key="6">
    <source>
        <dbReference type="PIRSR" id="PIRSR000915-1"/>
    </source>
</evidence>
<keyword evidence="2 5" id="KW-0479">Metal-binding</keyword>
<evidence type="ECO:0000256" key="5">
    <source>
        <dbReference type="PIRNR" id="PIRNR000915"/>
    </source>
</evidence>
<dbReference type="Gene3D" id="3.40.50.1000">
    <property type="entry name" value="HAD superfamily/HAD-like"/>
    <property type="match status" value="2"/>
</dbReference>
<dbReference type="Pfam" id="PF13344">
    <property type="entry name" value="Hydrolase_6"/>
    <property type="match status" value="1"/>
</dbReference>